<comment type="caution">
    <text evidence="2">The sequence shown here is derived from an EMBL/GenBank/DDBJ whole genome shotgun (WGS) entry which is preliminary data.</text>
</comment>
<reference evidence="2" key="1">
    <citation type="journal article" date="2018" name="DNA Res.">
        <title>Multiple hybrid de novo genome assembly of finger millet, an orphan allotetraploid crop.</title>
        <authorList>
            <person name="Hatakeyama M."/>
            <person name="Aluri S."/>
            <person name="Balachadran M.T."/>
            <person name="Sivarajan S.R."/>
            <person name="Patrignani A."/>
            <person name="Gruter S."/>
            <person name="Poveda L."/>
            <person name="Shimizu-Inatsugi R."/>
            <person name="Baeten J."/>
            <person name="Francoijs K.J."/>
            <person name="Nataraja K.N."/>
            <person name="Reddy Y.A.N."/>
            <person name="Phadnis S."/>
            <person name="Ravikumar R.L."/>
            <person name="Schlapbach R."/>
            <person name="Sreeman S.M."/>
            <person name="Shimizu K.K."/>
        </authorList>
    </citation>
    <scope>NUCLEOTIDE SEQUENCE</scope>
</reference>
<dbReference type="PANTHER" id="PTHR31722:SF34">
    <property type="entry name" value="F1O19.11 PROTEIN"/>
    <property type="match status" value="1"/>
</dbReference>
<organism evidence="2 3">
    <name type="scientific">Eleusine coracana subsp. coracana</name>
    <dbReference type="NCBI Taxonomy" id="191504"/>
    <lineage>
        <taxon>Eukaryota</taxon>
        <taxon>Viridiplantae</taxon>
        <taxon>Streptophyta</taxon>
        <taxon>Embryophyta</taxon>
        <taxon>Tracheophyta</taxon>
        <taxon>Spermatophyta</taxon>
        <taxon>Magnoliopsida</taxon>
        <taxon>Liliopsida</taxon>
        <taxon>Poales</taxon>
        <taxon>Poaceae</taxon>
        <taxon>PACMAD clade</taxon>
        <taxon>Chloridoideae</taxon>
        <taxon>Cynodonteae</taxon>
        <taxon>Eleusininae</taxon>
        <taxon>Eleusine</taxon>
    </lineage>
</organism>
<protein>
    <submittedName>
        <fullName evidence="2">Uncharacterized protein</fullName>
    </submittedName>
</protein>
<keyword evidence="3" id="KW-1185">Reference proteome</keyword>
<feature type="compositionally biased region" description="Pro residues" evidence="1">
    <location>
        <begin position="70"/>
        <end position="81"/>
    </location>
</feature>
<evidence type="ECO:0000256" key="1">
    <source>
        <dbReference type="SAM" id="MobiDB-lite"/>
    </source>
</evidence>
<name>A0AAV5D6M2_ELECO</name>
<gene>
    <name evidence="2" type="primary">ga23591</name>
    <name evidence="2" type="ORF">PR202_ga23591</name>
</gene>
<accession>A0AAV5D6M2</accession>
<feature type="compositionally biased region" description="Polar residues" evidence="1">
    <location>
        <begin position="83"/>
        <end position="94"/>
    </location>
</feature>
<feature type="region of interest" description="Disordered" evidence="1">
    <location>
        <begin position="66"/>
        <end position="136"/>
    </location>
</feature>
<feature type="compositionally biased region" description="Low complexity" evidence="1">
    <location>
        <begin position="106"/>
        <end position="127"/>
    </location>
</feature>
<proteinExistence type="predicted"/>
<evidence type="ECO:0000313" key="3">
    <source>
        <dbReference type="Proteomes" id="UP001054889"/>
    </source>
</evidence>
<dbReference type="EMBL" id="BQKI01000012">
    <property type="protein sequence ID" value="GJN05914.1"/>
    <property type="molecule type" value="Genomic_DNA"/>
</dbReference>
<dbReference type="PANTHER" id="PTHR31722">
    <property type="entry name" value="OS06G0675200 PROTEIN"/>
    <property type="match status" value="1"/>
</dbReference>
<dbReference type="AlphaFoldDB" id="A0AAV5D6M2"/>
<sequence length="230" mass="23577">MEEAPEPISPRISFSHDLATATTSPPTPNRRSDTSLLSRLSEPEFDFPNAAAADDVAPADRLFAGGVLLPMPPLPPAPKPSPCKQQLPSRSSCHTKPPPACQQQKRPAGSSASAYSRSSSVNSTTTRGLPRSSGSGRFGCPSFPLMRSQSAGSAAVARDGGFGSVFASDGGAGRRPQHKKFGAAAAGSNGGGSRVYYYGGSKKGGSHGVRVSPVINVPFVGTVLALLCAL</sequence>
<dbReference type="Proteomes" id="UP001054889">
    <property type="component" value="Unassembled WGS sequence"/>
</dbReference>
<evidence type="ECO:0000313" key="2">
    <source>
        <dbReference type="EMBL" id="GJN05914.1"/>
    </source>
</evidence>
<reference evidence="2" key="2">
    <citation type="submission" date="2021-12" db="EMBL/GenBank/DDBJ databases">
        <title>Resequencing data analysis of finger millet.</title>
        <authorList>
            <person name="Hatakeyama M."/>
            <person name="Aluri S."/>
            <person name="Balachadran M.T."/>
            <person name="Sivarajan S.R."/>
            <person name="Poveda L."/>
            <person name="Shimizu-Inatsugi R."/>
            <person name="Schlapbach R."/>
            <person name="Sreeman S.M."/>
            <person name="Shimizu K.K."/>
        </authorList>
    </citation>
    <scope>NUCLEOTIDE SEQUENCE</scope>
</reference>
<feature type="region of interest" description="Disordered" evidence="1">
    <location>
        <begin position="1"/>
        <end position="40"/>
    </location>
</feature>